<keyword evidence="6" id="KW-0961">Cell wall biogenesis/degradation</keyword>
<feature type="region of interest" description="Disordered" evidence="10">
    <location>
        <begin position="67"/>
        <end position="114"/>
    </location>
</feature>
<protein>
    <submittedName>
        <fullName evidence="14">D-alanyl-D-alanine carboxypeptidase</fullName>
    </submittedName>
</protein>
<dbReference type="Gene3D" id="3.40.710.10">
    <property type="entry name" value="DD-peptidase/beta-lactamase superfamily"/>
    <property type="match status" value="1"/>
</dbReference>
<dbReference type="Proteomes" id="UP000316292">
    <property type="component" value="Unassembled WGS sequence"/>
</dbReference>
<keyword evidence="11" id="KW-1133">Transmembrane helix</keyword>
<keyword evidence="2" id="KW-0732">Signal</keyword>
<gene>
    <name evidence="13" type="ORF">E6K71_08140</name>
    <name evidence="14" type="ORF">E6K75_05555</name>
</gene>
<evidence type="ECO:0000313" key="15">
    <source>
        <dbReference type="Proteomes" id="UP000316292"/>
    </source>
</evidence>
<evidence type="ECO:0000256" key="3">
    <source>
        <dbReference type="ARBA" id="ARBA00022801"/>
    </source>
</evidence>
<feature type="binding site" evidence="8">
    <location>
        <position position="318"/>
    </location>
    <ligand>
        <name>substrate</name>
    </ligand>
</feature>
<dbReference type="SUPFAM" id="SSF56601">
    <property type="entry name" value="beta-lactamase/transpeptidase-like"/>
    <property type="match status" value="1"/>
</dbReference>
<comment type="similarity">
    <text evidence="1 9">Belongs to the peptidase S11 family.</text>
</comment>
<feature type="domain" description="Peptidase S11 D-alanyl-D-alanine carboxypeptidase A N-terminal" evidence="12">
    <location>
        <begin position="128"/>
        <end position="349"/>
    </location>
</feature>
<evidence type="ECO:0000256" key="10">
    <source>
        <dbReference type="SAM" id="MobiDB-lite"/>
    </source>
</evidence>
<evidence type="ECO:0000256" key="9">
    <source>
        <dbReference type="RuleBase" id="RU004016"/>
    </source>
</evidence>
<accession>A0A538T3U3</accession>
<dbReference type="EMBL" id="VBOR01000088">
    <property type="protein sequence ID" value="TMQ48102.1"/>
    <property type="molecule type" value="Genomic_DNA"/>
</dbReference>
<evidence type="ECO:0000259" key="12">
    <source>
        <dbReference type="Pfam" id="PF00768"/>
    </source>
</evidence>
<evidence type="ECO:0000256" key="2">
    <source>
        <dbReference type="ARBA" id="ARBA00022729"/>
    </source>
</evidence>
<feature type="active site" description="Acyl-ester intermediate" evidence="7">
    <location>
        <position position="159"/>
    </location>
</feature>
<evidence type="ECO:0000256" key="7">
    <source>
        <dbReference type="PIRSR" id="PIRSR618044-1"/>
    </source>
</evidence>
<feature type="compositionally biased region" description="Basic residues" evidence="10">
    <location>
        <begin position="94"/>
        <end position="113"/>
    </location>
</feature>
<dbReference type="GO" id="GO:0009002">
    <property type="term" value="F:serine-type D-Ala-D-Ala carboxypeptidase activity"/>
    <property type="evidence" value="ECO:0007669"/>
    <property type="project" value="InterPro"/>
</dbReference>
<feature type="active site" description="Proton acceptor" evidence="7">
    <location>
        <position position="162"/>
    </location>
</feature>
<dbReference type="InterPro" id="IPR001967">
    <property type="entry name" value="Peptidase_S11_N"/>
</dbReference>
<dbReference type="PANTHER" id="PTHR21581">
    <property type="entry name" value="D-ALANYL-D-ALANINE CARBOXYPEPTIDASE"/>
    <property type="match status" value="1"/>
</dbReference>
<dbReference type="PANTHER" id="PTHR21581:SF26">
    <property type="entry name" value="D-ALANYL-D-ALANINE ENDOPEPTIDASE"/>
    <property type="match status" value="1"/>
</dbReference>
<dbReference type="PRINTS" id="PR00725">
    <property type="entry name" value="DADACBPTASE1"/>
</dbReference>
<evidence type="ECO:0000313" key="16">
    <source>
        <dbReference type="Proteomes" id="UP000320913"/>
    </source>
</evidence>
<dbReference type="GO" id="GO:0071555">
    <property type="term" value="P:cell wall organization"/>
    <property type="evidence" value="ECO:0007669"/>
    <property type="project" value="UniProtKB-KW"/>
</dbReference>
<proteinExistence type="inferred from homology"/>
<keyword evidence="4" id="KW-0133">Cell shape</keyword>
<feature type="active site" evidence="7">
    <location>
        <position position="214"/>
    </location>
</feature>
<dbReference type="InterPro" id="IPR018044">
    <property type="entry name" value="Peptidase_S11"/>
</dbReference>
<name>A0A538T3U3_UNCEI</name>
<keyword evidence="14" id="KW-0645">Protease</keyword>
<evidence type="ECO:0000313" key="14">
    <source>
        <dbReference type="EMBL" id="TMQ58296.1"/>
    </source>
</evidence>
<dbReference type="InterPro" id="IPR012338">
    <property type="entry name" value="Beta-lactam/transpept-like"/>
</dbReference>
<evidence type="ECO:0000256" key="8">
    <source>
        <dbReference type="PIRSR" id="PIRSR618044-2"/>
    </source>
</evidence>
<reference evidence="15 16" key="1">
    <citation type="journal article" date="2019" name="Nat. Microbiol.">
        <title>Mediterranean grassland soil C-N compound turnover is dependent on rainfall and depth, and is mediated by genomically divergent microorganisms.</title>
        <authorList>
            <person name="Diamond S."/>
            <person name="Andeer P.F."/>
            <person name="Li Z."/>
            <person name="Crits-Christoph A."/>
            <person name="Burstein D."/>
            <person name="Anantharaman K."/>
            <person name="Lane K.R."/>
            <person name="Thomas B.C."/>
            <person name="Pan C."/>
            <person name="Northen T.R."/>
            <person name="Banfield J.F."/>
        </authorList>
    </citation>
    <scope>NUCLEOTIDE SEQUENCE [LARGE SCALE GENOMIC DNA]</scope>
    <source>
        <strain evidence="13">WS_1</strain>
        <strain evidence="14">WS_5</strain>
    </source>
</reference>
<organism evidence="14 16">
    <name type="scientific">Eiseniibacteriota bacterium</name>
    <dbReference type="NCBI Taxonomy" id="2212470"/>
    <lineage>
        <taxon>Bacteria</taxon>
        <taxon>Candidatus Eiseniibacteriota</taxon>
    </lineage>
</organism>
<feature type="region of interest" description="Disordered" evidence="10">
    <location>
        <begin position="1"/>
        <end position="34"/>
    </location>
</feature>
<keyword evidence="14" id="KW-0121">Carboxypeptidase</keyword>
<dbReference type="GO" id="GO:0006508">
    <property type="term" value="P:proteolysis"/>
    <property type="evidence" value="ECO:0007669"/>
    <property type="project" value="InterPro"/>
</dbReference>
<evidence type="ECO:0000256" key="5">
    <source>
        <dbReference type="ARBA" id="ARBA00022984"/>
    </source>
</evidence>
<evidence type="ECO:0000256" key="1">
    <source>
        <dbReference type="ARBA" id="ARBA00007164"/>
    </source>
</evidence>
<feature type="transmembrane region" description="Helical" evidence="11">
    <location>
        <begin position="43"/>
        <end position="61"/>
    </location>
</feature>
<keyword evidence="5" id="KW-0573">Peptidoglycan synthesis</keyword>
<evidence type="ECO:0000256" key="4">
    <source>
        <dbReference type="ARBA" id="ARBA00022960"/>
    </source>
</evidence>
<keyword evidence="11" id="KW-0812">Transmembrane</keyword>
<comment type="caution">
    <text evidence="14">The sequence shown here is derived from an EMBL/GenBank/DDBJ whole genome shotgun (WGS) entry which is preliminary data.</text>
</comment>
<sequence length="380" mass="41903">MLFATYRSAQSDKPGRGIPVSPSRKSQCPTRMRAGKTMAYRRSIAPIAYGLLVTLALSVHVPEAFGQQSARSGISEPTGTSEPTKLASASSSRARSRQTRPRRRHRRTRRLRRQATFSLPQVTPYGIPRLHAKAALVVDATSNKILFQKNPEQLYPIASLTKLMTALVYFQTNPQFDSVVEIAPEDVRHSSRSHIRPREDITVRDLLHASLMASDNVATKALVRSCGLPREEFVRRMNALADSLSLTGTHFVEPTGLDEQNVATAQAIATLLRIAASNPVVGSIMQKQTYTFASNRKLHRLVNTNRLLKSKWRITGGKTGFISESGYCFATMVETPSGTEVTAVLLGAPSNRLRFAEARRMLDWTFRFGLPQAAAANGGE</sequence>
<dbReference type="Pfam" id="PF00768">
    <property type="entry name" value="Peptidase_S11"/>
    <property type="match status" value="1"/>
</dbReference>
<dbReference type="AlphaFoldDB" id="A0A538T3U3"/>
<evidence type="ECO:0000256" key="11">
    <source>
        <dbReference type="SAM" id="Phobius"/>
    </source>
</evidence>
<dbReference type="GO" id="GO:0009252">
    <property type="term" value="P:peptidoglycan biosynthetic process"/>
    <property type="evidence" value="ECO:0007669"/>
    <property type="project" value="UniProtKB-KW"/>
</dbReference>
<dbReference type="Proteomes" id="UP000320913">
    <property type="component" value="Unassembled WGS sequence"/>
</dbReference>
<feature type="compositionally biased region" description="Polar residues" evidence="10">
    <location>
        <begin position="67"/>
        <end position="83"/>
    </location>
</feature>
<keyword evidence="11" id="KW-0472">Membrane</keyword>
<evidence type="ECO:0000256" key="6">
    <source>
        <dbReference type="ARBA" id="ARBA00023316"/>
    </source>
</evidence>
<dbReference type="EMBL" id="VBOV01000134">
    <property type="protein sequence ID" value="TMQ58296.1"/>
    <property type="molecule type" value="Genomic_DNA"/>
</dbReference>
<evidence type="ECO:0000313" key="13">
    <source>
        <dbReference type="EMBL" id="TMQ48102.1"/>
    </source>
</evidence>
<keyword evidence="3" id="KW-0378">Hydrolase</keyword>
<dbReference type="GO" id="GO:0008360">
    <property type="term" value="P:regulation of cell shape"/>
    <property type="evidence" value="ECO:0007669"/>
    <property type="project" value="UniProtKB-KW"/>
</dbReference>